<dbReference type="RefSeq" id="WP_151646684.1">
    <property type="nucleotide sequence ID" value="NZ_WBVY01000004.1"/>
</dbReference>
<protein>
    <submittedName>
        <fullName evidence="2">Uncharacterized protein</fullName>
    </submittedName>
</protein>
<evidence type="ECO:0000313" key="3">
    <source>
        <dbReference type="Proteomes" id="UP000460650"/>
    </source>
</evidence>
<dbReference type="EMBL" id="WBVY01000004">
    <property type="protein sequence ID" value="KAB2655904.1"/>
    <property type="molecule type" value="Genomic_DNA"/>
</dbReference>
<comment type="caution">
    <text evidence="2">The sequence shown here is derived from an EMBL/GenBank/DDBJ whole genome shotgun (WGS) entry which is preliminary data.</text>
</comment>
<sequence length="68" mass="7943">MEQEDFQANWRGARRYQFDQEFRIKTELLKDRDRTWLDRLPVLGFILLVAVASAAAFVAMLLLSAPPF</sequence>
<keyword evidence="1" id="KW-0472">Membrane</keyword>
<dbReference type="AlphaFoldDB" id="A0A7V8B1D0"/>
<reference evidence="2 3" key="1">
    <citation type="submission" date="2019-09" db="EMBL/GenBank/DDBJ databases">
        <title>Taxonomic organization of the family Brucellaceae based on a phylogenomic approach.</title>
        <authorList>
            <person name="Leclercq S."/>
            <person name="Cloeckaert A."/>
            <person name="Zygmunt M.S."/>
        </authorList>
    </citation>
    <scope>NUCLEOTIDE SEQUENCE [LARGE SCALE GENOMIC DNA]</scope>
    <source>
        <strain evidence="2 3">TA93</strain>
    </source>
</reference>
<keyword evidence="1" id="KW-0812">Transmembrane</keyword>
<accession>A0A7V8B1D0</accession>
<evidence type="ECO:0000313" key="2">
    <source>
        <dbReference type="EMBL" id="KAB2655904.1"/>
    </source>
</evidence>
<proteinExistence type="predicted"/>
<name>A0A7V8B1D0_9HYPH</name>
<organism evidence="2 3">
    <name type="scientific">Brucella tritici</name>
    <dbReference type="NCBI Taxonomy" id="94626"/>
    <lineage>
        <taxon>Bacteria</taxon>
        <taxon>Pseudomonadati</taxon>
        <taxon>Pseudomonadota</taxon>
        <taxon>Alphaproteobacteria</taxon>
        <taxon>Hyphomicrobiales</taxon>
        <taxon>Brucellaceae</taxon>
        <taxon>Brucella/Ochrobactrum group</taxon>
        <taxon>Brucella</taxon>
    </lineage>
</organism>
<gene>
    <name evidence="2" type="ORF">F9K94_15365</name>
</gene>
<keyword evidence="1" id="KW-1133">Transmembrane helix</keyword>
<evidence type="ECO:0000256" key="1">
    <source>
        <dbReference type="SAM" id="Phobius"/>
    </source>
</evidence>
<dbReference type="Proteomes" id="UP000460650">
    <property type="component" value="Unassembled WGS sequence"/>
</dbReference>
<feature type="transmembrane region" description="Helical" evidence="1">
    <location>
        <begin position="40"/>
        <end position="63"/>
    </location>
</feature>